<dbReference type="Proteomes" id="UP000297352">
    <property type="component" value="Unassembled WGS sequence"/>
</dbReference>
<dbReference type="InterPro" id="IPR000551">
    <property type="entry name" value="MerR-type_HTH_dom"/>
</dbReference>
<sequence length="36" mass="4349">MLIGEFAEKSKLTRETIRFYEKEGLLEGVRKENNYR</sequence>
<feature type="domain" description="HTH merR-type" evidence="1">
    <location>
        <begin position="1"/>
        <end position="36"/>
    </location>
</feature>
<evidence type="ECO:0000313" key="2">
    <source>
        <dbReference type="EMBL" id="TGL66527.1"/>
    </source>
</evidence>
<organism evidence="2 3">
    <name type="scientific">Leptospira levettii</name>
    <dbReference type="NCBI Taxonomy" id="2023178"/>
    <lineage>
        <taxon>Bacteria</taxon>
        <taxon>Pseudomonadati</taxon>
        <taxon>Spirochaetota</taxon>
        <taxon>Spirochaetia</taxon>
        <taxon>Leptospirales</taxon>
        <taxon>Leptospiraceae</taxon>
        <taxon>Leptospira</taxon>
    </lineage>
</organism>
<dbReference type="Pfam" id="PF00376">
    <property type="entry name" value="MerR"/>
    <property type="match status" value="1"/>
</dbReference>
<name>A0ABY2MH68_9LEPT</name>
<dbReference type="InterPro" id="IPR009061">
    <property type="entry name" value="DNA-bd_dom_put_sf"/>
</dbReference>
<dbReference type="RefSeq" id="WP_135689175.1">
    <property type="nucleotide sequence ID" value="NZ_RQGI01000062.1"/>
</dbReference>
<dbReference type="Gene3D" id="1.10.1660.10">
    <property type="match status" value="1"/>
</dbReference>
<keyword evidence="2" id="KW-0238">DNA-binding</keyword>
<protein>
    <submittedName>
        <fullName evidence="2">MerR family DNA-binding transcriptional regulator</fullName>
    </submittedName>
</protein>
<gene>
    <name evidence="2" type="ORF">EHQ60_18565</name>
</gene>
<comment type="caution">
    <text evidence="2">The sequence shown here is derived from an EMBL/GenBank/DDBJ whole genome shotgun (WGS) entry which is preliminary data.</text>
</comment>
<evidence type="ECO:0000259" key="1">
    <source>
        <dbReference type="PROSITE" id="PS50937"/>
    </source>
</evidence>
<dbReference type="EMBL" id="RQGI01000062">
    <property type="protein sequence ID" value="TGL66527.1"/>
    <property type="molecule type" value="Genomic_DNA"/>
</dbReference>
<proteinExistence type="predicted"/>
<dbReference type="PROSITE" id="PS50937">
    <property type="entry name" value="HTH_MERR_2"/>
    <property type="match status" value="1"/>
</dbReference>
<dbReference type="GO" id="GO:0003677">
    <property type="term" value="F:DNA binding"/>
    <property type="evidence" value="ECO:0007669"/>
    <property type="project" value="UniProtKB-KW"/>
</dbReference>
<feature type="non-terminal residue" evidence="2">
    <location>
        <position position="36"/>
    </location>
</feature>
<keyword evidence="3" id="KW-1185">Reference proteome</keyword>
<dbReference type="SUPFAM" id="SSF46955">
    <property type="entry name" value="Putative DNA-binding domain"/>
    <property type="match status" value="1"/>
</dbReference>
<reference evidence="3" key="1">
    <citation type="journal article" date="2019" name="PLoS Negl. Trop. Dis.">
        <title>Revisiting the worldwide diversity of Leptospira species in the environment.</title>
        <authorList>
            <person name="Vincent A.T."/>
            <person name="Schiettekatte O."/>
            <person name="Bourhy P."/>
            <person name="Veyrier F.J."/>
            <person name="Picardeau M."/>
        </authorList>
    </citation>
    <scope>NUCLEOTIDE SEQUENCE [LARGE SCALE GENOMIC DNA]</scope>
    <source>
        <strain evidence="3">201702449</strain>
    </source>
</reference>
<accession>A0ABY2MH68</accession>
<evidence type="ECO:0000313" key="3">
    <source>
        <dbReference type="Proteomes" id="UP000297352"/>
    </source>
</evidence>